<keyword evidence="3" id="KW-1185">Reference proteome</keyword>
<dbReference type="AlphaFoldDB" id="A0A839K5M0"/>
<feature type="signal peptide" evidence="1">
    <location>
        <begin position="1"/>
        <end position="24"/>
    </location>
</feature>
<comment type="caution">
    <text evidence="2">The sequence shown here is derived from an EMBL/GenBank/DDBJ whole genome shotgun (WGS) entry which is preliminary data.</text>
</comment>
<gene>
    <name evidence="2" type="ORF">H0486_13860</name>
</gene>
<evidence type="ECO:0000313" key="2">
    <source>
        <dbReference type="EMBL" id="MBB2183961.1"/>
    </source>
</evidence>
<feature type="chain" id="PRO_5032469705" description="Lipocalin-like domain-containing protein" evidence="1">
    <location>
        <begin position="25"/>
        <end position="192"/>
    </location>
</feature>
<evidence type="ECO:0000256" key="1">
    <source>
        <dbReference type="SAM" id="SignalP"/>
    </source>
</evidence>
<name>A0A839K5M0_9FIRM</name>
<dbReference type="RefSeq" id="WP_228353571.1">
    <property type="nucleotide sequence ID" value="NZ_JACEGA010000001.1"/>
</dbReference>
<keyword evidence="1" id="KW-0732">Signal</keyword>
<protein>
    <recommendedName>
        <fullName evidence="4">Lipocalin-like domain-containing protein</fullName>
    </recommendedName>
</protein>
<reference evidence="2 3" key="1">
    <citation type="submission" date="2020-07" db="EMBL/GenBank/DDBJ databases">
        <title>Characterization and genome sequencing of isolate MD1, a novel member within the family Lachnospiraceae.</title>
        <authorList>
            <person name="Rettenmaier R."/>
            <person name="Di Bello L."/>
            <person name="Zinser C."/>
            <person name="Scheitz K."/>
            <person name="Liebl W."/>
            <person name="Zverlov V."/>
        </authorList>
    </citation>
    <scope>NUCLEOTIDE SEQUENCE [LARGE SCALE GENOMIC DNA]</scope>
    <source>
        <strain evidence="2 3">MD1</strain>
    </source>
</reference>
<accession>A0A839K5M0</accession>
<proteinExistence type="predicted"/>
<dbReference type="Proteomes" id="UP000574276">
    <property type="component" value="Unassembled WGS sequence"/>
</dbReference>
<dbReference type="EMBL" id="JACEGA010000001">
    <property type="protein sequence ID" value="MBB2183961.1"/>
    <property type="molecule type" value="Genomic_DNA"/>
</dbReference>
<evidence type="ECO:0008006" key="4">
    <source>
        <dbReference type="Google" id="ProtNLM"/>
    </source>
</evidence>
<evidence type="ECO:0000313" key="3">
    <source>
        <dbReference type="Proteomes" id="UP000574276"/>
    </source>
</evidence>
<sequence>MKKTKLLLAFFTSVLILLLMTACGKNNSDLSKEALKIVGSWAYIHDKETAIAVFSKDGTAEYEGKDYSYVCDSQFIKLKNTDGEMIQLRYLLDDEGMYLYSNNTYSFSGTGKPDGLIGEWECPEKNWSYFFTDKGTFMEDGYFTGYYTVDDKNSTFKLVYNDQFEDTVCYYTLDNDKIKIEYPWRMVKMNVK</sequence>
<dbReference type="PROSITE" id="PS51257">
    <property type="entry name" value="PROKAR_LIPOPROTEIN"/>
    <property type="match status" value="1"/>
</dbReference>
<organism evidence="2 3">
    <name type="scientific">Variimorphobacter saccharofermentans</name>
    <dbReference type="NCBI Taxonomy" id="2755051"/>
    <lineage>
        <taxon>Bacteria</taxon>
        <taxon>Bacillati</taxon>
        <taxon>Bacillota</taxon>
        <taxon>Clostridia</taxon>
        <taxon>Lachnospirales</taxon>
        <taxon>Lachnospiraceae</taxon>
        <taxon>Variimorphobacter</taxon>
    </lineage>
</organism>